<comment type="catalytic activity">
    <reaction evidence="7">
        <text>tRNA(Asx) + L-aspartate + ATP = L-aspartyl-tRNA(Asx) + AMP + diphosphate</text>
        <dbReference type="Rhea" id="RHEA:18349"/>
        <dbReference type="Rhea" id="RHEA-COMP:9710"/>
        <dbReference type="Rhea" id="RHEA-COMP:9711"/>
        <dbReference type="ChEBI" id="CHEBI:29991"/>
        <dbReference type="ChEBI" id="CHEBI:30616"/>
        <dbReference type="ChEBI" id="CHEBI:33019"/>
        <dbReference type="ChEBI" id="CHEBI:78442"/>
        <dbReference type="ChEBI" id="CHEBI:78516"/>
        <dbReference type="ChEBI" id="CHEBI:456215"/>
        <dbReference type="EC" id="6.1.1.23"/>
    </reaction>
</comment>
<feature type="binding site" evidence="7">
    <location>
        <begin position="241"/>
        <end position="243"/>
    </location>
    <ligand>
        <name>ATP</name>
        <dbReference type="ChEBI" id="CHEBI:30616"/>
    </ligand>
</feature>
<feature type="site" description="Important for tRNA non-discrimination" evidence="7">
    <location>
        <position position="103"/>
    </location>
</feature>
<dbReference type="InterPro" id="IPR047090">
    <property type="entry name" value="AspRS_core"/>
</dbReference>
<keyword evidence="6 7" id="KW-0030">Aminoacyl-tRNA synthetase</keyword>
<feature type="binding site" evidence="7">
    <location>
        <position position="468"/>
    </location>
    <ligand>
        <name>L-aspartate</name>
        <dbReference type="ChEBI" id="CHEBI:29991"/>
    </ligand>
</feature>
<dbReference type="InterPro" id="IPR002312">
    <property type="entry name" value="Asp/Asn-tRNA-synth_IIb"/>
</dbReference>
<dbReference type="InterPro" id="IPR004365">
    <property type="entry name" value="NA-bd_OB_tRNA"/>
</dbReference>
<evidence type="ECO:0000256" key="5">
    <source>
        <dbReference type="ARBA" id="ARBA00022917"/>
    </source>
</evidence>
<reference evidence="11" key="2">
    <citation type="journal article" date="2016" name="Int. J. Syst. Evol. Microbiol.">
        <title>Complete genome sequence and cell structure of Limnochorda pilosa, a Gram-negative spore-former within the phylum Firmicutes.</title>
        <authorList>
            <person name="Watanabe M."/>
            <person name="Kojima H."/>
            <person name="Fukui M."/>
        </authorList>
    </citation>
    <scope>NUCLEOTIDE SEQUENCE [LARGE SCALE GENOMIC DNA]</scope>
    <source>
        <strain evidence="11">HC45</strain>
    </source>
</reference>
<evidence type="ECO:0000256" key="6">
    <source>
        <dbReference type="ARBA" id="ARBA00023146"/>
    </source>
</evidence>
<feature type="binding site" evidence="7">
    <location>
        <begin position="554"/>
        <end position="557"/>
    </location>
    <ligand>
        <name>ATP</name>
        <dbReference type="ChEBI" id="CHEBI:30616"/>
    </ligand>
</feature>
<feature type="binding site" evidence="7">
    <location>
        <position position="509"/>
    </location>
    <ligand>
        <name>L-aspartate</name>
        <dbReference type="ChEBI" id="CHEBI:29991"/>
    </ligand>
</feature>
<dbReference type="GO" id="GO:0003676">
    <property type="term" value="F:nucleic acid binding"/>
    <property type="evidence" value="ECO:0007669"/>
    <property type="project" value="InterPro"/>
</dbReference>
<keyword evidence="3 7" id="KW-0547">Nucleotide-binding</keyword>
<proteinExistence type="inferred from homology"/>
<dbReference type="Gene3D" id="2.40.50.140">
    <property type="entry name" value="Nucleic acid-binding proteins"/>
    <property type="match status" value="1"/>
</dbReference>
<dbReference type="PRINTS" id="PR01042">
    <property type="entry name" value="TRNASYNTHASP"/>
</dbReference>
<dbReference type="EMBL" id="AP014924">
    <property type="protein sequence ID" value="BAS28456.1"/>
    <property type="molecule type" value="Genomic_DNA"/>
</dbReference>
<dbReference type="GO" id="GO:0050560">
    <property type="term" value="F:aspartate-tRNA(Asn) ligase activity"/>
    <property type="evidence" value="ECO:0007669"/>
    <property type="project" value="UniProtKB-EC"/>
</dbReference>
<feature type="region of interest" description="Aspartate" evidence="7">
    <location>
        <begin position="219"/>
        <end position="222"/>
    </location>
</feature>
<evidence type="ECO:0000256" key="7">
    <source>
        <dbReference type="HAMAP-Rule" id="MF_00044"/>
    </source>
</evidence>
<dbReference type="PATRIC" id="fig|1555112.3.peg.2666"/>
<feature type="site" description="Important for tRNA non-discrimination" evidence="7">
    <location>
        <position position="50"/>
    </location>
</feature>
<dbReference type="SUPFAM" id="SSF55681">
    <property type="entry name" value="Class II aaRS and biotin synthetases"/>
    <property type="match status" value="1"/>
</dbReference>
<comment type="subcellular location">
    <subcellularLocation>
        <location evidence="7">Cytoplasm</location>
    </subcellularLocation>
</comment>
<keyword evidence="11" id="KW-1185">Reference proteome</keyword>
<dbReference type="InterPro" id="IPR006195">
    <property type="entry name" value="aa-tRNA-synth_II"/>
</dbReference>
<dbReference type="PROSITE" id="PS50862">
    <property type="entry name" value="AA_TRNA_LIGASE_II"/>
    <property type="match status" value="1"/>
</dbReference>
<evidence type="ECO:0000313" key="11">
    <source>
        <dbReference type="Proteomes" id="UP000065807"/>
    </source>
</evidence>
<feature type="binding site" evidence="7">
    <location>
        <position position="195"/>
    </location>
    <ligand>
        <name>L-aspartate</name>
        <dbReference type="ChEBI" id="CHEBI:29991"/>
    </ligand>
</feature>
<keyword evidence="4 7" id="KW-0067">ATP-binding</keyword>
<evidence type="ECO:0000259" key="9">
    <source>
        <dbReference type="PROSITE" id="PS50862"/>
    </source>
</evidence>
<dbReference type="InterPro" id="IPR004115">
    <property type="entry name" value="GAD-like_sf"/>
</dbReference>
<keyword evidence="2 7" id="KW-0436">Ligase</keyword>
<dbReference type="EC" id="6.1.1.23" evidence="7"/>
<dbReference type="STRING" id="1555112.LIP_2626"/>
<dbReference type="CDD" id="cd04317">
    <property type="entry name" value="EcAspRS_like_N"/>
    <property type="match status" value="1"/>
</dbReference>
<dbReference type="Pfam" id="PF02938">
    <property type="entry name" value="GAD"/>
    <property type="match status" value="1"/>
</dbReference>
<evidence type="ECO:0000256" key="1">
    <source>
        <dbReference type="ARBA" id="ARBA00006303"/>
    </source>
</evidence>
<dbReference type="NCBIfam" id="NF001750">
    <property type="entry name" value="PRK00476.1"/>
    <property type="match status" value="1"/>
</dbReference>
<feature type="region of interest" description="Disordered" evidence="8">
    <location>
        <begin position="1"/>
        <end position="21"/>
    </location>
</feature>
<reference evidence="11" key="1">
    <citation type="submission" date="2015-07" db="EMBL/GenBank/DDBJ databases">
        <title>Complete genome sequence and phylogenetic analysis of Limnochorda pilosa.</title>
        <authorList>
            <person name="Watanabe M."/>
            <person name="Kojima H."/>
            <person name="Fukui M."/>
        </authorList>
    </citation>
    <scope>NUCLEOTIDE SEQUENCE [LARGE SCALE GENOMIC DNA]</scope>
    <source>
        <strain evidence="11">HC45</strain>
    </source>
</reference>
<dbReference type="Proteomes" id="UP000065807">
    <property type="component" value="Chromosome"/>
</dbReference>
<protein>
    <recommendedName>
        <fullName evidence="7">Aspartate--tRNA(Asp/Asn) ligase</fullName>
        <ecNumber evidence="7">6.1.1.23</ecNumber>
    </recommendedName>
    <alternativeName>
        <fullName evidence="7">Aspartyl-tRNA synthetase</fullName>
        <shortName evidence="7">AspRS</shortName>
    </alternativeName>
    <alternativeName>
        <fullName evidence="7">Non-discriminating aspartyl-tRNA synthetase</fullName>
        <shortName evidence="7">ND-AspRS</shortName>
    </alternativeName>
</protein>
<dbReference type="GO" id="GO:0006422">
    <property type="term" value="P:aspartyl-tRNA aminoacylation"/>
    <property type="evidence" value="ECO:0007669"/>
    <property type="project" value="UniProtKB-UniRule"/>
</dbReference>
<accession>A0A0K2SMW3</accession>
<comment type="subunit">
    <text evidence="7">Homodimer.</text>
</comment>
<dbReference type="PANTHER" id="PTHR22594:SF5">
    <property type="entry name" value="ASPARTATE--TRNA LIGASE, MITOCHONDRIAL"/>
    <property type="match status" value="1"/>
</dbReference>
<dbReference type="OrthoDB" id="9802326at2"/>
<dbReference type="InterPro" id="IPR004364">
    <property type="entry name" value="Aa-tRNA-synt_II"/>
</dbReference>
<dbReference type="Pfam" id="PF01336">
    <property type="entry name" value="tRNA_anti-codon"/>
    <property type="match status" value="1"/>
</dbReference>
<dbReference type="GO" id="GO:0004815">
    <property type="term" value="F:aspartate-tRNA ligase activity"/>
    <property type="evidence" value="ECO:0007669"/>
    <property type="project" value="UniProtKB-UniRule"/>
</dbReference>
<dbReference type="Gene3D" id="3.30.1360.30">
    <property type="entry name" value="GAD-like domain"/>
    <property type="match status" value="1"/>
</dbReference>
<dbReference type="CDD" id="cd00777">
    <property type="entry name" value="AspRS_core"/>
    <property type="match status" value="1"/>
</dbReference>
<dbReference type="NCBIfam" id="TIGR00459">
    <property type="entry name" value="aspS_bact"/>
    <property type="match status" value="1"/>
</dbReference>
<dbReference type="AlphaFoldDB" id="A0A0K2SMW3"/>
<dbReference type="SUPFAM" id="SSF50249">
    <property type="entry name" value="Nucleic acid-binding proteins"/>
    <property type="match status" value="1"/>
</dbReference>
<evidence type="ECO:0000313" key="10">
    <source>
        <dbReference type="EMBL" id="BAS28456.1"/>
    </source>
</evidence>
<dbReference type="InterPro" id="IPR029351">
    <property type="entry name" value="GAD_dom"/>
</dbReference>
<evidence type="ECO:0000256" key="4">
    <source>
        <dbReference type="ARBA" id="ARBA00022840"/>
    </source>
</evidence>
<dbReference type="PANTHER" id="PTHR22594">
    <property type="entry name" value="ASPARTYL/LYSYL-TRNA SYNTHETASE"/>
    <property type="match status" value="1"/>
</dbReference>
<dbReference type="Pfam" id="PF00152">
    <property type="entry name" value="tRNA-synt_2"/>
    <property type="match status" value="1"/>
</dbReference>
<evidence type="ECO:0000256" key="8">
    <source>
        <dbReference type="SAM" id="MobiDB-lite"/>
    </source>
</evidence>
<dbReference type="GO" id="GO:0005737">
    <property type="term" value="C:cytoplasm"/>
    <property type="evidence" value="ECO:0007669"/>
    <property type="project" value="UniProtKB-SubCell"/>
</dbReference>
<keyword evidence="5 7" id="KW-0648">Protein biosynthesis</keyword>
<evidence type="ECO:0000256" key="3">
    <source>
        <dbReference type="ARBA" id="ARBA00022741"/>
    </source>
</evidence>
<dbReference type="HAMAP" id="MF_00044">
    <property type="entry name" value="Asp_tRNA_synth_type1"/>
    <property type="match status" value="1"/>
</dbReference>
<dbReference type="KEGG" id="lpil:LIP_2626"/>
<dbReference type="InterPro" id="IPR045864">
    <property type="entry name" value="aa-tRNA-synth_II/BPL/LPL"/>
</dbReference>
<comment type="similarity">
    <text evidence="1 7">Belongs to the class-II aminoacyl-tRNA synthetase family. Type 1 subfamily.</text>
</comment>
<dbReference type="GO" id="GO:0140096">
    <property type="term" value="F:catalytic activity, acting on a protein"/>
    <property type="evidence" value="ECO:0007669"/>
    <property type="project" value="UniProtKB-ARBA"/>
</dbReference>
<dbReference type="RefSeq" id="WP_082726281.1">
    <property type="nucleotide sequence ID" value="NZ_AP014924.1"/>
</dbReference>
<dbReference type="SUPFAM" id="SSF55261">
    <property type="entry name" value="GAD domain-like"/>
    <property type="match status" value="1"/>
</dbReference>
<dbReference type="GO" id="GO:0016740">
    <property type="term" value="F:transferase activity"/>
    <property type="evidence" value="ECO:0007669"/>
    <property type="project" value="UniProtKB-ARBA"/>
</dbReference>
<dbReference type="InterPro" id="IPR012340">
    <property type="entry name" value="NA-bd_OB-fold"/>
</dbReference>
<feature type="binding site" evidence="7">
    <location>
        <position position="241"/>
    </location>
    <ligand>
        <name>L-aspartate</name>
        <dbReference type="ChEBI" id="CHEBI:29991"/>
    </ligand>
</feature>
<comment type="function">
    <text evidence="7">Aspartyl-tRNA synthetase with relaxed tRNA specificity since it is able to aspartylate not only its cognate tRNA(Asp) but also tRNA(Asn). Reaction proceeds in two steps: L-aspartate is first activated by ATP to form Asp-AMP and then transferred to the acceptor end of tRNA(Asp/Asn).</text>
</comment>
<keyword evidence="7" id="KW-0963">Cytoplasm</keyword>
<feature type="binding site" evidence="7">
    <location>
        <position position="250"/>
    </location>
    <ligand>
        <name>ATP</name>
        <dbReference type="ChEBI" id="CHEBI:30616"/>
    </ligand>
</feature>
<dbReference type="Gene3D" id="3.30.930.10">
    <property type="entry name" value="Bira Bifunctional Protein, Domain 2"/>
    <property type="match status" value="1"/>
</dbReference>
<name>A0A0K2SMW3_LIMPI</name>
<evidence type="ECO:0000256" key="2">
    <source>
        <dbReference type="ARBA" id="ARBA00022598"/>
    </source>
</evidence>
<gene>
    <name evidence="7" type="primary">aspS</name>
    <name evidence="10" type="ORF">LIP_2626</name>
</gene>
<dbReference type="InterPro" id="IPR047089">
    <property type="entry name" value="Asp-tRNA-ligase_1_N"/>
</dbReference>
<dbReference type="InterPro" id="IPR004524">
    <property type="entry name" value="Asp-tRNA-ligase_1"/>
</dbReference>
<feature type="domain" description="Aminoacyl-transfer RNA synthetases class-II family profile" evidence="9">
    <location>
        <begin position="164"/>
        <end position="575"/>
    </location>
</feature>
<organism evidence="10 11">
    <name type="scientific">Limnochorda pilosa</name>
    <dbReference type="NCBI Taxonomy" id="1555112"/>
    <lineage>
        <taxon>Bacteria</taxon>
        <taxon>Bacillati</taxon>
        <taxon>Bacillota</taxon>
        <taxon>Limnochordia</taxon>
        <taxon>Limnochordales</taxon>
        <taxon>Limnochordaceae</taxon>
        <taxon>Limnochorda</taxon>
    </lineage>
</organism>
<dbReference type="GO" id="GO:0005524">
    <property type="term" value="F:ATP binding"/>
    <property type="evidence" value="ECO:0007669"/>
    <property type="project" value="UniProtKB-UniRule"/>
</dbReference>
<feature type="binding site" evidence="7">
    <location>
        <position position="502"/>
    </location>
    <ligand>
        <name>ATP</name>
        <dbReference type="ChEBI" id="CHEBI:30616"/>
    </ligand>
</feature>
<sequence>MAPGGGESLTSDLTERQAERLPRTGCGELRAEHVGRRVVLAGWVHRRRDHGGLIFVDLRDRSGLAQVVFNPQEVDAGTFAAAERLRSEFAVRVEGKVRRRLPGMENPKLPTGEVELAVSSLTVYNTSLPLPFSIDRPGDVDESVRLRYRFLDLRRPEIQQHLILRHRVTQAVRGYLNARGFLEIETPMLTRSTPEGARDYLVPSRVHPGAFYALPQSPQLFKQLLMIAGFERYYQIARCFRDEDLRADRQPEFTQIDMEMAFVEREDVLQVSEGLFAHVFQEVLGLEVPLPLPRMSYAEAMERYGTDKPDLRFGLELVDLSEAVRSSSFRVFAETVAQGGLVKGILLTGQAGWPRRRLDQLVARAQEQGGKGLIWMAFLPGEVRSPVSRFLEPGVVDAIRSTLGAREGDLALLAADQAEPLNQLLGRLRLDLGQELGLTDPDRVAFTWVLDFPLFERSEGEGRLVAAHHPFTAPVEEDLPRLEADPLAVRAQSYDLVLNGVELGSGSIRNHRMDVQQQIFSILGIGPEEAQRRFSFLLEALQYGAPPHGGIAPGLDRLVMLMAGAGSLRDVIAFPKTASGTCLLTGAPSAVDEEQLRELNIRLAPAAAARIAGRE</sequence>